<keyword evidence="3" id="KW-1185">Reference proteome</keyword>
<dbReference type="SMART" id="SM00858">
    <property type="entry name" value="SAF"/>
    <property type="match status" value="1"/>
</dbReference>
<dbReference type="CDD" id="cd11614">
    <property type="entry name" value="SAF_CpaB_FlgA_like"/>
    <property type="match status" value="1"/>
</dbReference>
<reference evidence="2 3" key="1">
    <citation type="submission" date="2019-06" db="EMBL/GenBank/DDBJ databases">
        <authorList>
            <person name="Li J."/>
        </authorList>
    </citation>
    <scope>NUCLEOTIDE SEQUENCE [LARGE SCALE GENOMIC DNA]</scope>
    <source>
        <strain evidence="2 3">LMG 28165</strain>
    </source>
</reference>
<gene>
    <name evidence="2" type="ORF">FHE74_00290</name>
</gene>
<dbReference type="AlphaFoldDB" id="A0A5C4U735"/>
<protein>
    <recommendedName>
        <fullName evidence="1">SAF domain-containing protein</fullName>
    </recommendedName>
</protein>
<comment type="caution">
    <text evidence="2">The sequence shown here is derived from an EMBL/GenBank/DDBJ whole genome shotgun (WGS) entry which is preliminary data.</text>
</comment>
<dbReference type="RefSeq" id="WP_139464426.1">
    <property type="nucleotide sequence ID" value="NZ_VDHJ01000001.1"/>
</dbReference>
<dbReference type="OrthoDB" id="4410346at2"/>
<dbReference type="Pfam" id="PF08666">
    <property type="entry name" value="SAF"/>
    <property type="match status" value="1"/>
</dbReference>
<organism evidence="2 3">
    <name type="scientific">Corynebacterium tapiri</name>
    <dbReference type="NCBI Taxonomy" id="1448266"/>
    <lineage>
        <taxon>Bacteria</taxon>
        <taxon>Bacillati</taxon>
        <taxon>Actinomycetota</taxon>
        <taxon>Actinomycetes</taxon>
        <taxon>Mycobacteriales</taxon>
        <taxon>Corynebacteriaceae</taxon>
        <taxon>Corynebacterium</taxon>
    </lineage>
</organism>
<dbReference type="InterPro" id="IPR013974">
    <property type="entry name" value="SAF"/>
</dbReference>
<feature type="domain" description="SAF" evidence="1">
    <location>
        <begin position="46"/>
        <end position="108"/>
    </location>
</feature>
<dbReference type="EMBL" id="VDHJ01000001">
    <property type="protein sequence ID" value="TNM00428.1"/>
    <property type="molecule type" value="Genomic_DNA"/>
</dbReference>
<name>A0A5C4U735_9CORY</name>
<proteinExistence type="predicted"/>
<accession>A0A5C4U735</accession>
<evidence type="ECO:0000313" key="3">
    <source>
        <dbReference type="Proteomes" id="UP000312032"/>
    </source>
</evidence>
<evidence type="ECO:0000313" key="2">
    <source>
        <dbReference type="EMBL" id="TNM00428.1"/>
    </source>
</evidence>
<sequence>MQTPSFLNHLRAPGYRRQVTLRRICALALLAVAVALAVAHARQRDPHTLVFSKDVAPGATLRSEDVTLRRVPKDLIPSNALTSLDEVTGRQVLSAAVAGELVTATRVTGQEALTALGADAAGSAQLNVVPVRLADPATAAVLEHGDTISVVTAAGDEPQGQPIVIAERGRVVVADDENPDTVLIAFPSELATRVAAASLTSPLSVVLLTSPGP</sequence>
<evidence type="ECO:0000259" key="1">
    <source>
        <dbReference type="SMART" id="SM00858"/>
    </source>
</evidence>
<dbReference type="Proteomes" id="UP000312032">
    <property type="component" value="Unassembled WGS sequence"/>
</dbReference>